<evidence type="ECO:0000256" key="1">
    <source>
        <dbReference type="ARBA" id="ARBA00005953"/>
    </source>
</evidence>
<dbReference type="Pfam" id="PF13279">
    <property type="entry name" value="4HBT_2"/>
    <property type="match status" value="1"/>
</dbReference>
<dbReference type="PANTHER" id="PTHR31793">
    <property type="entry name" value="4-HYDROXYBENZOYL-COA THIOESTERASE FAMILY MEMBER"/>
    <property type="match status" value="1"/>
</dbReference>
<gene>
    <name evidence="3" type="ORF">F9B85_00985</name>
</gene>
<dbReference type="InterPro" id="IPR006684">
    <property type="entry name" value="YbgC/YbaW"/>
</dbReference>
<evidence type="ECO:0000313" key="3">
    <source>
        <dbReference type="EMBL" id="KAB2954300.1"/>
    </source>
</evidence>
<dbReference type="CDD" id="cd00586">
    <property type="entry name" value="4HBT"/>
    <property type="match status" value="1"/>
</dbReference>
<dbReference type="PANTHER" id="PTHR31793:SF27">
    <property type="entry name" value="NOVEL THIOESTERASE SUPERFAMILY DOMAIN AND SAPOSIN A-TYPE DOMAIN CONTAINING PROTEIN (0610012H03RIK)"/>
    <property type="match status" value="1"/>
</dbReference>
<reference evidence="3 4" key="1">
    <citation type="submission" date="2019-10" db="EMBL/GenBank/DDBJ databases">
        <title>Whole-genome sequence of the extremophile Heliorestis acidaminivorans DSM 24790.</title>
        <authorList>
            <person name="Kyndt J.A."/>
            <person name="Meyer T.E."/>
        </authorList>
    </citation>
    <scope>NUCLEOTIDE SEQUENCE [LARGE SCALE GENOMIC DNA]</scope>
    <source>
        <strain evidence="3 4">DSM 24790</strain>
    </source>
</reference>
<dbReference type="EMBL" id="WBXO01000001">
    <property type="protein sequence ID" value="KAB2954300.1"/>
    <property type="molecule type" value="Genomic_DNA"/>
</dbReference>
<sequence length="136" mass="15850">MEPNAYQYELAFQVRDYECDLQGIVNNAVYLNYLEHARHEFMHEKGIDFAALHKEGKDLVVVRMEVDYKHSLTSRDRFVVRIKVSKESRLKTAFYQTIYRLPDEKVVLKAKVVGVCLQQGKPVLFSDIDKLIIPST</sequence>
<dbReference type="Gene3D" id="3.10.129.10">
    <property type="entry name" value="Hotdog Thioesterase"/>
    <property type="match status" value="1"/>
</dbReference>
<dbReference type="PIRSF" id="PIRSF003230">
    <property type="entry name" value="YbgC"/>
    <property type="match status" value="1"/>
</dbReference>
<dbReference type="GO" id="GO:0047617">
    <property type="term" value="F:fatty acyl-CoA hydrolase activity"/>
    <property type="evidence" value="ECO:0007669"/>
    <property type="project" value="TreeGrafter"/>
</dbReference>
<dbReference type="RefSeq" id="WP_151617746.1">
    <property type="nucleotide sequence ID" value="NZ_WBXO01000001.1"/>
</dbReference>
<dbReference type="NCBIfam" id="TIGR00051">
    <property type="entry name" value="YbgC/FadM family acyl-CoA thioesterase"/>
    <property type="match status" value="1"/>
</dbReference>
<comment type="caution">
    <text evidence="3">The sequence shown here is derived from an EMBL/GenBank/DDBJ whole genome shotgun (WGS) entry which is preliminary data.</text>
</comment>
<dbReference type="SUPFAM" id="SSF54637">
    <property type="entry name" value="Thioesterase/thiol ester dehydrase-isomerase"/>
    <property type="match status" value="1"/>
</dbReference>
<name>A0A6I0F3I4_9FIRM</name>
<evidence type="ECO:0000313" key="4">
    <source>
        <dbReference type="Proteomes" id="UP000468766"/>
    </source>
</evidence>
<organism evidence="3 4">
    <name type="scientific">Heliorestis acidaminivorans</name>
    <dbReference type="NCBI Taxonomy" id="553427"/>
    <lineage>
        <taxon>Bacteria</taxon>
        <taxon>Bacillati</taxon>
        <taxon>Bacillota</taxon>
        <taxon>Clostridia</taxon>
        <taxon>Eubacteriales</taxon>
        <taxon>Heliobacteriaceae</taxon>
        <taxon>Heliorestis</taxon>
    </lineage>
</organism>
<dbReference type="OrthoDB" id="9801517at2"/>
<comment type="similarity">
    <text evidence="1">Belongs to the 4-hydroxybenzoyl-CoA thioesterase family.</text>
</comment>
<accession>A0A6I0F3I4</accession>
<dbReference type="InterPro" id="IPR050563">
    <property type="entry name" value="4-hydroxybenzoyl-CoA_TE"/>
</dbReference>
<dbReference type="Proteomes" id="UP000468766">
    <property type="component" value="Unassembled WGS sequence"/>
</dbReference>
<dbReference type="AlphaFoldDB" id="A0A6I0F3I4"/>
<dbReference type="InterPro" id="IPR029069">
    <property type="entry name" value="HotDog_dom_sf"/>
</dbReference>
<keyword evidence="2" id="KW-0378">Hydrolase</keyword>
<keyword evidence="4" id="KW-1185">Reference proteome</keyword>
<proteinExistence type="inferred from homology"/>
<evidence type="ECO:0000256" key="2">
    <source>
        <dbReference type="ARBA" id="ARBA00022801"/>
    </source>
</evidence>
<protein>
    <submittedName>
        <fullName evidence="3">Acyl-CoA thioesterase</fullName>
    </submittedName>
</protein>